<reference evidence="1" key="1">
    <citation type="submission" date="2024-05" db="EMBL/GenBank/DDBJ databases">
        <title>Transcriptome analysis of the degradation process of organic nitrogen by two heterotrophic nitrifying and aerobic denitrifying bacteria, Achromobacter sp. HNDS-1 and Enterobacter sp. HNDS-6.</title>
        <authorList>
            <person name="Huang Y."/>
        </authorList>
    </citation>
    <scope>NUCLEOTIDE SEQUENCE</scope>
    <source>
        <strain evidence="1">HNDS-1</strain>
    </source>
</reference>
<accession>A0AAU7LBW6</accession>
<dbReference type="AlphaFoldDB" id="A0AAU7LBW6"/>
<name>A0AAU7LBW6_9BURK</name>
<dbReference type="KEGG" id="achh:ABFG95_02345"/>
<dbReference type="Gene3D" id="2.60.120.620">
    <property type="entry name" value="q2cbj1_9rhob like domain"/>
    <property type="match status" value="1"/>
</dbReference>
<proteinExistence type="predicted"/>
<sequence length="237" mass="27186">MSREIQWLWPTPIMHYNLRESGRVDAGLHDALQAFSERNQGRLLNDEKRSATLETLYTRYDTGIFKRTRNPQLKAIRQLILEECDDYAAQVYGDQVRQARRDHTMWFVMQRSGQAKDAVHAHYHEGSDLAFVYYLTMPKDGSGQLVLMGGYPYFLGEAMGLSQSGRRAIVEGCDLGLGLTRTDGRWSLREFAADKNAKIYRFYVGGGLNMLNSALPARKDFGIQYRFLDGWIQELSI</sequence>
<organism evidence="1">
    <name type="scientific">Achromobacter sp. HNDS-1</name>
    <dbReference type="NCBI Taxonomy" id="3151598"/>
    <lineage>
        <taxon>Bacteria</taxon>
        <taxon>Pseudomonadati</taxon>
        <taxon>Pseudomonadota</taxon>
        <taxon>Betaproteobacteria</taxon>
        <taxon>Burkholderiales</taxon>
        <taxon>Alcaligenaceae</taxon>
        <taxon>Achromobacter</taxon>
    </lineage>
</organism>
<evidence type="ECO:0000313" key="1">
    <source>
        <dbReference type="EMBL" id="XBO99337.1"/>
    </source>
</evidence>
<protein>
    <recommendedName>
        <fullName evidence="2">BioF2-like acetyltransferase domain-containing protein</fullName>
    </recommendedName>
</protein>
<dbReference type="RefSeq" id="WP_278991829.1">
    <property type="nucleotide sequence ID" value="NZ_CP157584.1"/>
</dbReference>
<gene>
    <name evidence="1" type="ORF">ABFG95_02345</name>
</gene>
<dbReference type="EMBL" id="CP157584">
    <property type="protein sequence ID" value="XBO99337.1"/>
    <property type="molecule type" value="Genomic_DNA"/>
</dbReference>
<evidence type="ECO:0008006" key="2">
    <source>
        <dbReference type="Google" id="ProtNLM"/>
    </source>
</evidence>